<dbReference type="AlphaFoldDB" id="A0AAN8AGT4"/>
<evidence type="ECO:0000256" key="1">
    <source>
        <dbReference type="SAM" id="Coils"/>
    </source>
</evidence>
<sequence length="189" mass="20665">MEDSSPESSVLQRTLGTAEVKVESGDPSFAELHFLRSRVRDLEREKEDLQSENQRLKETLVHEIPGLLSTMWQTLGNGNHSVSTLTGRANGYPAYSQQQAATNQDAGFSPLVQQQEELSWEGEEGPPLGSHMGEEGPPLGSHMGGGGSSLQTDRHGGAEEELLREPVHRRTPGWTGESGRGVPWLWSPL</sequence>
<feature type="coiled-coil region" evidence="1">
    <location>
        <begin position="32"/>
        <end position="62"/>
    </location>
</feature>
<keyword evidence="1" id="KW-0175">Coiled coil</keyword>
<name>A0AAN8AGT4_ELEMC</name>
<protein>
    <submittedName>
        <fullName evidence="3">Uncharacterized protein</fullName>
    </submittedName>
</protein>
<accession>A0AAN8AGT4</accession>
<dbReference type="Proteomes" id="UP001346869">
    <property type="component" value="Unassembled WGS sequence"/>
</dbReference>
<feature type="region of interest" description="Disordered" evidence="2">
    <location>
        <begin position="115"/>
        <end position="189"/>
    </location>
</feature>
<evidence type="ECO:0000313" key="4">
    <source>
        <dbReference type="Proteomes" id="UP001346869"/>
    </source>
</evidence>
<proteinExistence type="predicted"/>
<reference evidence="3 4" key="1">
    <citation type="journal article" date="2023" name="Genes (Basel)">
        <title>Chromosome-Level Genome Assembly and Circadian Gene Repertoire of the Patagonia Blennie Eleginops maclovinus-The Closest Ancestral Proxy of Antarctic Cryonotothenioids.</title>
        <authorList>
            <person name="Cheng C.C."/>
            <person name="Rivera-Colon A.G."/>
            <person name="Minhas B.F."/>
            <person name="Wilson L."/>
            <person name="Rayamajhi N."/>
            <person name="Vargas-Chacoff L."/>
            <person name="Catchen J.M."/>
        </authorList>
    </citation>
    <scope>NUCLEOTIDE SEQUENCE [LARGE SCALE GENOMIC DNA]</scope>
    <source>
        <strain evidence="3">JMC-PN-2008</strain>
    </source>
</reference>
<organism evidence="3 4">
    <name type="scientific">Eleginops maclovinus</name>
    <name type="common">Patagonian blennie</name>
    <name type="synonym">Eleginus maclovinus</name>
    <dbReference type="NCBI Taxonomy" id="56733"/>
    <lineage>
        <taxon>Eukaryota</taxon>
        <taxon>Metazoa</taxon>
        <taxon>Chordata</taxon>
        <taxon>Craniata</taxon>
        <taxon>Vertebrata</taxon>
        <taxon>Euteleostomi</taxon>
        <taxon>Actinopterygii</taxon>
        <taxon>Neopterygii</taxon>
        <taxon>Teleostei</taxon>
        <taxon>Neoteleostei</taxon>
        <taxon>Acanthomorphata</taxon>
        <taxon>Eupercaria</taxon>
        <taxon>Perciformes</taxon>
        <taxon>Notothenioidei</taxon>
        <taxon>Eleginopidae</taxon>
        <taxon>Eleginops</taxon>
    </lineage>
</organism>
<dbReference type="EMBL" id="JAUZQC010000019">
    <property type="protein sequence ID" value="KAK5854472.1"/>
    <property type="molecule type" value="Genomic_DNA"/>
</dbReference>
<gene>
    <name evidence="3" type="ORF">PBY51_015532</name>
</gene>
<evidence type="ECO:0000313" key="3">
    <source>
        <dbReference type="EMBL" id="KAK5854472.1"/>
    </source>
</evidence>
<keyword evidence="4" id="KW-1185">Reference proteome</keyword>
<evidence type="ECO:0000256" key="2">
    <source>
        <dbReference type="SAM" id="MobiDB-lite"/>
    </source>
</evidence>
<reference evidence="3 4" key="2">
    <citation type="journal article" date="2023" name="Mol. Biol. Evol.">
        <title>Genomics of Secondarily Temperate Adaptation in the Only Non-Antarctic Icefish.</title>
        <authorList>
            <person name="Rivera-Colon A.G."/>
            <person name="Rayamajhi N."/>
            <person name="Minhas B.F."/>
            <person name="Madrigal G."/>
            <person name="Bilyk K.T."/>
            <person name="Yoon V."/>
            <person name="Hune M."/>
            <person name="Gregory S."/>
            <person name="Cheng C.H.C."/>
            <person name="Catchen J.M."/>
        </authorList>
    </citation>
    <scope>NUCLEOTIDE SEQUENCE [LARGE SCALE GENOMIC DNA]</scope>
    <source>
        <strain evidence="3">JMC-PN-2008</strain>
    </source>
</reference>
<feature type="compositionally biased region" description="Basic and acidic residues" evidence="2">
    <location>
        <begin position="152"/>
        <end position="168"/>
    </location>
</feature>
<comment type="caution">
    <text evidence="3">The sequence shown here is derived from an EMBL/GenBank/DDBJ whole genome shotgun (WGS) entry which is preliminary data.</text>
</comment>